<feature type="compositionally biased region" description="Basic and acidic residues" evidence="1">
    <location>
        <begin position="49"/>
        <end position="66"/>
    </location>
</feature>
<comment type="caution">
    <text evidence="2">The sequence shown here is derived from an EMBL/GenBank/DDBJ whole genome shotgun (WGS) entry which is preliminary data.</text>
</comment>
<feature type="compositionally biased region" description="Basic and acidic residues" evidence="1">
    <location>
        <begin position="76"/>
        <end position="85"/>
    </location>
</feature>
<name>A0A2P5E2X8_TREOI</name>
<feature type="compositionally biased region" description="Polar residues" evidence="1">
    <location>
        <begin position="86"/>
        <end position="95"/>
    </location>
</feature>
<accession>A0A2P5E2X8</accession>
<organism evidence="2 3">
    <name type="scientific">Trema orientale</name>
    <name type="common">Charcoal tree</name>
    <name type="synonym">Celtis orientalis</name>
    <dbReference type="NCBI Taxonomy" id="63057"/>
    <lineage>
        <taxon>Eukaryota</taxon>
        <taxon>Viridiplantae</taxon>
        <taxon>Streptophyta</taxon>
        <taxon>Embryophyta</taxon>
        <taxon>Tracheophyta</taxon>
        <taxon>Spermatophyta</taxon>
        <taxon>Magnoliopsida</taxon>
        <taxon>eudicotyledons</taxon>
        <taxon>Gunneridae</taxon>
        <taxon>Pentapetalae</taxon>
        <taxon>rosids</taxon>
        <taxon>fabids</taxon>
        <taxon>Rosales</taxon>
        <taxon>Cannabaceae</taxon>
        <taxon>Trema</taxon>
    </lineage>
</organism>
<evidence type="ECO:0000313" key="2">
    <source>
        <dbReference type="EMBL" id="PON79906.1"/>
    </source>
</evidence>
<dbReference type="EMBL" id="JXTC01000233">
    <property type="protein sequence ID" value="PON79906.1"/>
    <property type="molecule type" value="Genomic_DNA"/>
</dbReference>
<feature type="region of interest" description="Disordered" evidence="1">
    <location>
        <begin position="33"/>
        <end position="95"/>
    </location>
</feature>
<dbReference type="InParanoid" id="A0A2P5E2X8"/>
<reference evidence="3" key="1">
    <citation type="submission" date="2016-06" db="EMBL/GenBank/DDBJ databases">
        <title>Parallel loss of symbiosis genes in relatives of nitrogen-fixing non-legume Parasponia.</title>
        <authorList>
            <person name="Van Velzen R."/>
            <person name="Holmer R."/>
            <person name="Bu F."/>
            <person name="Rutten L."/>
            <person name="Van Zeijl A."/>
            <person name="Liu W."/>
            <person name="Santuari L."/>
            <person name="Cao Q."/>
            <person name="Sharma T."/>
            <person name="Shen D."/>
            <person name="Roswanjaya Y."/>
            <person name="Wardhani T."/>
            <person name="Kalhor M.S."/>
            <person name="Jansen J."/>
            <person name="Van den Hoogen J."/>
            <person name="Gungor B."/>
            <person name="Hartog M."/>
            <person name="Hontelez J."/>
            <person name="Verver J."/>
            <person name="Yang W.-C."/>
            <person name="Schijlen E."/>
            <person name="Repin R."/>
            <person name="Schilthuizen M."/>
            <person name="Schranz E."/>
            <person name="Heidstra R."/>
            <person name="Miyata K."/>
            <person name="Fedorova E."/>
            <person name="Kohlen W."/>
            <person name="Bisseling T."/>
            <person name="Smit S."/>
            <person name="Geurts R."/>
        </authorList>
    </citation>
    <scope>NUCLEOTIDE SEQUENCE [LARGE SCALE GENOMIC DNA]</scope>
    <source>
        <strain evidence="3">cv. RG33-2</strain>
    </source>
</reference>
<feature type="non-terminal residue" evidence="2">
    <location>
        <position position="1"/>
    </location>
</feature>
<keyword evidence="3" id="KW-1185">Reference proteome</keyword>
<sequence length="207" mass="23247">SVNLSTLFLFIDNPYNKIGVSISCNCAFESKYKATNSSENKNKTTSNPKFEHETRKHKHETKDLKLEPNQQQQLQKRLEHRERTHNGGNSLSGSHENLSMIIHHKPSRGFRQRRTIVTQRPRIRPRNRRPNSTQTRLILHNFNLTEAQTIRLCVVAVAIIDSSAALALFLPLLIGGRGRALLLDRASLGLCGGGGTEKGELECVCGE</sequence>
<dbReference type="AlphaFoldDB" id="A0A2P5E2X8"/>
<evidence type="ECO:0000313" key="3">
    <source>
        <dbReference type="Proteomes" id="UP000237000"/>
    </source>
</evidence>
<dbReference type="Proteomes" id="UP000237000">
    <property type="component" value="Unassembled WGS sequence"/>
</dbReference>
<proteinExistence type="predicted"/>
<gene>
    <name evidence="2" type="ORF">TorRG33x02_235250</name>
</gene>
<protein>
    <submittedName>
        <fullName evidence="2">Uncharacterized protein</fullName>
    </submittedName>
</protein>
<feature type="compositionally biased region" description="Low complexity" evidence="1">
    <location>
        <begin position="33"/>
        <end position="47"/>
    </location>
</feature>
<evidence type="ECO:0000256" key="1">
    <source>
        <dbReference type="SAM" id="MobiDB-lite"/>
    </source>
</evidence>